<dbReference type="Proteomes" id="UP001589748">
    <property type="component" value="Unassembled WGS sequence"/>
</dbReference>
<name>A0ABV5LRX9_9ACTN</name>
<dbReference type="EMBL" id="JBHMDM010000004">
    <property type="protein sequence ID" value="MFB9376845.1"/>
    <property type="molecule type" value="Genomic_DNA"/>
</dbReference>
<protein>
    <submittedName>
        <fullName evidence="2">PIG-L deacetylase family protein</fullName>
        <ecNumber evidence="2">3.5.1.-</ecNumber>
    </submittedName>
</protein>
<organism evidence="2 3">
    <name type="scientific">Kineococcus gynurae</name>
    <dbReference type="NCBI Taxonomy" id="452979"/>
    <lineage>
        <taxon>Bacteria</taxon>
        <taxon>Bacillati</taxon>
        <taxon>Actinomycetota</taxon>
        <taxon>Actinomycetes</taxon>
        <taxon>Kineosporiales</taxon>
        <taxon>Kineosporiaceae</taxon>
        <taxon>Kineococcus</taxon>
    </lineage>
</organism>
<keyword evidence="1" id="KW-0862">Zinc</keyword>
<evidence type="ECO:0000313" key="2">
    <source>
        <dbReference type="EMBL" id="MFB9376845.1"/>
    </source>
</evidence>
<accession>A0ABV5LRX9</accession>
<keyword evidence="3" id="KW-1185">Reference proteome</keyword>
<dbReference type="GO" id="GO:0016787">
    <property type="term" value="F:hydrolase activity"/>
    <property type="evidence" value="ECO:0007669"/>
    <property type="project" value="UniProtKB-KW"/>
</dbReference>
<dbReference type="InterPro" id="IPR003737">
    <property type="entry name" value="GlcNAc_PI_deacetylase-related"/>
</dbReference>
<dbReference type="SUPFAM" id="SSF102588">
    <property type="entry name" value="LmbE-like"/>
    <property type="match status" value="1"/>
</dbReference>
<dbReference type="Gene3D" id="3.40.50.10320">
    <property type="entry name" value="LmbE-like"/>
    <property type="match status" value="1"/>
</dbReference>
<evidence type="ECO:0000313" key="3">
    <source>
        <dbReference type="Proteomes" id="UP001589748"/>
    </source>
</evidence>
<comment type="caution">
    <text evidence="2">The sequence shown here is derived from an EMBL/GenBank/DDBJ whole genome shotgun (WGS) entry which is preliminary data.</text>
</comment>
<gene>
    <name evidence="2" type="ORF">ACFFVI_07680</name>
</gene>
<dbReference type="EC" id="3.5.1.-" evidence="2"/>
<sequence>MVLLGSFAGDVDDPVVVLHAHQDDETLTLGACLEAEADAGRTTITVLGTDGRNSGVRTQLGLTPAKFSAARDAEYLAACAALAVDHVFYAGGLDGALSLEQARAQVSTWVARFPRARFKAQSWIDSHRDHRALGTALFEAWEASGRTLDCRWYVKRDDWDRAPSGAWFQAGGPRVLAAAAEYRKEDPAAGRYGIGYRSVGRSFEELLADNRTLVHTGDATPAPTPT</sequence>
<reference evidence="2 3" key="1">
    <citation type="submission" date="2024-09" db="EMBL/GenBank/DDBJ databases">
        <authorList>
            <person name="Sun Q."/>
            <person name="Mori K."/>
        </authorList>
    </citation>
    <scope>NUCLEOTIDE SEQUENCE [LARGE SCALE GENOMIC DNA]</scope>
    <source>
        <strain evidence="2 3">TISTR 1856</strain>
    </source>
</reference>
<keyword evidence="2" id="KW-0378">Hydrolase</keyword>
<proteinExistence type="predicted"/>
<dbReference type="RefSeq" id="WP_380135663.1">
    <property type="nucleotide sequence ID" value="NZ_JBHLUI010000003.1"/>
</dbReference>
<dbReference type="Pfam" id="PF02585">
    <property type="entry name" value="PIG-L"/>
    <property type="match status" value="1"/>
</dbReference>
<dbReference type="InterPro" id="IPR024078">
    <property type="entry name" value="LmbE-like_dom_sf"/>
</dbReference>
<evidence type="ECO:0000256" key="1">
    <source>
        <dbReference type="ARBA" id="ARBA00022833"/>
    </source>
</evidence>